<dbReference type="AlphaFoldDB" id="A0A3N4IRT5"/>
<organism evidence="3 4">
    <name type="scientific">Ascobolus immersus RN42</name>
    <dbReference type="NCBI Taxonomy" id="1160509"/>
    <lineage>
        <taxon>Eukaryota</taxon>
        <taxon>Fungi</taxon>
        <taxon>Dikarya</taxon>
        <taxon>Ascomycota</taxon>
        <taxon>Pezizomycotina</taxon>
        <taxon>Pezizomycetes</taxon>
        <taxon>Pezizales</taxon>
        <taxon>Ascobolaceae</taxon>
        <taxon>Ascobolus</taxon>
    </lineage>
</organism>
<protein>
    <submittedName>
        <fullName evidence="3">Uncharacterized protein</fullName>
    </submittedName>
</protein>
<dbReference type="STRING" id="1160509.A0A3N4IRT5"/>
<evidence type="ECO:0000313" key="4">
    <source>
        <dbReference type="Proteomes" id="UP000275078"/>
    </source>
</evidence>
<name>A0A3N4IRT5_ASCIM</name>
<dbReference type="EMBL" id="ML119659">
    <property type="protein sequence ID" value="RPA84314.1"/>
    <property type="molecule type" value="Genomic_DNA"/>
</dbReference>
<dbReference type="PANTHER" id="PTHR35041:SF6">
    <property type="entry name" value="FORMYLMETHIONINE DEFORMYLASE-LIKE PROTEIN-RELATED"/>
    <property type="match status" value="1"/>
</dbReference>
<proteinExistence type="predicted"/>
<evidence type="ECO:0000313" key="3">
    <source>
        <dbReference type="EMBL" id="RPA84314.1"/>
    </source>
</evidence>
<feature type="transmembrane region" description="Helical" evidence="2">
    <location>
        <begin position="113"/>
        <end position="139"/>
    </location>
</feature>
<keyword evidence="2" id="KW-0472">Membrane</keyword>
<sequence length="470" mass="53641">MSQPYGSHYDDIERDSHSVQHHDSKHQPYKSVPTSDDHPITDRVDTKIPNVDSSTVEDGLAESAFDTGSTKTYLYICLCYCGGLFVAIANYLLFDYLHERRPADTIPQGWIQVISVAFVNLSRSLLGASLGIAYIQLLWYKFRRRWTTAKLIDRLLALPWNPLNLLSPITLWTAKLEWIFALFCITLPLLSTVPPGSLKVKEIQSKPFEISVPTINFIARSNNSYKATRDAALYFDRAGPNSVWGVKPTTQRLALDSLTRGEPIMWTNPLPGRNASYNVQFEGPRLECHWNHLNYTIQGKYKGLGIAGDLKDIIDHLHPTTVSSKNTEANMDSQANHSNLNDLNFFQYVGMNEAVPGHGITRDYPLFFAFSLWFRNQSRWVEQEEGSAIDWTTTEVIAETPNDKRRKQSDMSRITCTLGLTNYSVHVEHILGSSPSRLTYRYEDLHFDYPKLFIPLDGIYEKGFEFIDER</sequence>
<feature type="compositionally biased region" description="Basic and acidic residues" evidence="1">
    <location>
        <begin position="8"/>
        <end position="26"/>
    </location>
</feature>
<feature type="transmembrane region" description="Helical" evidence="2">
    <location>
        <begin position="73"/>
        <end position="93"/>
    </location>
</feature>
<keyword evidence="2" id="KW-0812">Transmembrane</keyword>
<accession>A0A3N4IRT5</accession>
<feature type="region of interest" description="Disordered" evidence="1">
    <location>
        <begin position="1"/>
        <end position="46"/>
    </location>
</feature>
<reference evidence="3 4" key="1">
    <citation type="journal article" date="2018" name="Nat. Ecol. Evol.">
        <title>Pezizomycetes genomes reveal the molecular basis of ectomycorrhizal truffle lifestyle.</title>
        <authorList>
            <person name="Murat C."/>
            <person name="Payen T."/>
            <person name="Noel B."/>
            <person name="Kuo A."/>
            <person name="Morin E."/>
            <person name="Chen J."/>
            <person name="Kohler A."/>
            <person name="Krizsan K."/>
            <person name="Balestrini R."/>
            <person name="Da Silva C."/>
            <person name="Montanini B."/>
            <person name="Hainaut M."/>
            <person name="Levati E."/>
            <person name="Barry K.W."/>
            <person name="Belfiori B."/>
            <person name="Cichocki N."/>
            <person name="Clum A."/>
            <person name="Dockter R.B."/>
            <person name="Fauchery L."/>
            <person name="Guy J."/>
            <person name="Iotti M."/>
            <person name="Le Tacon F."/>
            <person name="Lindquist E.A."/>
            <person name="Lipzen A."/>
            <person name="Malagnac F."/>
            <person name="Mello A."/>
            <person name="Molinier V."/>
            <person name="Miyauchi S."/>
            <person name="Poulain J."/>
            <person name="Riccioni C."/>
            <person name="Rubini A."/>
            <person name="Sitrit Y."/>
            <person name="Splivallo R."/>
            <person name="Traeger S."/>
            <person name="Wang M."/>
            <person name="Zifcakova L."/>
            <person name="Wipf D."/>
            <person name="Zambonelli A."/>
            <person name="Paolocci F."/>
            <person name="Nowrousian M."/>
            <person name="Ottonello S."/>
            <person name="Baldrian P."/>
            <person name="Spatafora J.W."/>
            <person name="Henrissat B."/>
            <person name="Nagy L.G."/>
            <person name="Aury J.M."/>
            <person name="Wincker P."/>
            <person name="Grigoriev I.V."/>
            <person name="Bonfante P."/>
            <person name="Martin F.M."/>
        </authorList>
    </citation>
    <scope>NUCLEOTIDE SEQUENCE [LARGE SCALE GENOMIC DNA]</scope>
    <source>
        <strain evidence="3 4">RN42</strain>
    </source>
</reference>
<feature type="compositionally biased region" description="Basic and acidic residues" evidence="1">
    <location>
        <begin position="35"/>
        <end position="46"/>
    </location>
</feature>
<dbReference type="Proteomes" id="UP000275078">
    <property type="component" value="Unassembled WGS sequence"/>
</dbReference>
<dbReference type="OrthoDB" id="5322539at2759"/>
<dbReference type="PANTHER" id="PTHR35041">
    <property type="entry name" value="MEDIATOR OF RNA POLYMERASE II TRANSCRIPTION SUBUNIT 1"/>
    <property type="match status" value="1"/>
</dbReference>
<evidence type="ECO:0000256" key="1">
    <source>
        <dbReference type="SAM" id="MobiDB-lite"/>
    </source>
</evidence>
<evidence type="ECO:0000256" key="2">
    <source>
        <dbReference type="SAM" id="Phobius"/>
    </source>
</evidence>
<keyword evidence="2" id="KW-1133">Transmembrane helix</keyword>
<gene>
    <name evidence="3" type="ORF">BJ508DRAFT_36524</name>
</gene>
<keyword evidence="4" id="KW-1185">Reference proteome</keyword>